<evidence type="ECO:0000313" key="5">
    <source>
        <dbReference type="Proteomes" id="UP000321917"/>
    </source>
</evidence>
<evidence type="ECO:0000313" key="3">
    <source>
        <dbReference type="EMBL" id="TWX70519.1"/>
    </source>
</evidence>
<evidence type="ECO:0000313" key="2">
    <source>
        <dbReference type="EMBL" id="TWX62117.1"/>
    </source>
</evidence>
<dbReference type="Proteomes" id="UP000321525">
    <property type="component" value="Unassembled WGS sequence"/>
</dbReference>
<reference evidence="3 5" key="1">
    <citation type="submission" date="2019-07" db="EMBL/GenBank/DDBJ databases">
        <title>Genomes of sea-ice associated Colwellia species.</title>
        <authorList>
            <person name="Bowman J.P."/>
        </authorList>
    </citation>
    <scope>NUCLEOTIDE SEQUENCE [LARGE SCALE GENOMIC DNA]</scope>
    <source>
        <strain evidence="2 4">ACAM 607</strain>
        <strain evidence="3 5">IC036</strain>
    </source>
</reference>
<accession>A0A5C6QNQ4</accession>
<evidence type="ECO:0000256" key="1">
    <source>
        <dbReference type="SAM" id="SignalP"/>
    </source>
</evidence>
<dbReference type="EMBL" id="VOLR01000004">
    <property type="protein sequence ID" value="TWX62117.1"/>
    <property type="molecule type" value="Genomic_DNA"/>
</dbReference>
<organism evidence="3 5">
    <name type="scientific">Colwellia hornerae</name>
    <dbReference type="NCBI Taxonomy" id="89402"/>
    <lineage>
        <taxon>Bacteria</taxon>
        <taxon>Pseudomonadati</taxon>
        <taxon>Pseudomonadota</taxon>
        <taxon>Gammaproteobacteria</taxon>
        <taxon>Alteromonadales</taxon>
        <taxon>Colwelliaceae</taxon>
        <taxon>Colwellia</taxon>
    </lineage>
</organism>
<sequence>MCIKTLGFICFFYSFFTFSGSANNYQSIVVGVNENIAGKALHQYVNVWWQWTSTMSDENSPVRDRTGEFCGVNQSGDVWFLAGGYGTSKVKRHCIIPDGKHIFFPIINMAYWPEKNVSKTCDEVKHQAALNNSELYFVYAELDGQSIPNMRNNRIKSKECFDLHELLAKTQTTKEVYPSATDGYWLMLRPLSKGIHTLKFNAQYHHDTTVHGNMMQDIEYTIEVI</sequence>
<name>A0A5C6QNQ4_9GAMM</name>
<dbReference type="RefSeq" id="WP_146798202.1">
    <property type="nucleotide sequence ID" value="NZ_VOLP01000005.1"/>
</dbReference>
<keyword evidence="4" id="KW-1185">Reference proteome</keyword>
<gene>
    <name evidence="2" type="ORF">ESZ26_03855</name>
    <name evidence="3" type="ORF">ESZ27_03110</name>
</gene>
<dbReference type="Proteomes" id="UP000321917">
    <property type="component" value="Unassembled WGS sequence"/>
</dbReference>
<dbReference type="OrthoDB" id="5511088at2"/>
<feature type="chain" id="PRO_5022926908" evidence="1">
    <location>
        <begin position="23"/>
        <end position="225"/>
    </location>
</feature>
<feature type="signal peptide" evidence="1">
    <location>
        <begin position="1"/>
        <end position="22"/>
    </location>
</feature>
<dbReference type="AlphaFoldDB" id="A0A5C6QNQ4"/>
<proteinExistence type="predicted"/>
<protein>
    <submittedName>
        <fullName evidence="3">Uncharacterized protein</fullName>
    </submittedName>
</protein>
<dbReference type="EMBL" id="VOLQ01000004">
    <property type="protein sequence ID" value="TWX70519.1"/>
    <property type="molecule type" value="Genomic_DNA"/>
</dbReference>
<evidence type="ECO:0000313" key="4">
    <source>
        <dbReference type="Proteomes" id="UP000321525"/>
    </source>
</evidence>
<keyword evidence="1" id="KW-0732">Signal</keyword>
<comment type="caution">
    <text evidence="3">The sequence shown here is derived from an EMBL/GenBank/DDBJ whole genome shotgun (WGS) entry which is preliminary data.</text>
</comment>